<dbReference type="Proteomes" id="UP000265882">
    <property type="component" value="Unassembled WGS sequence"/>
</dbReference>
<comment type="caution">
    <text evidence="4">The sequence shown here is derived from an EMBL/GenBank/DDBJ whole genome shotgun (WGS) entry which is preliminary data.</text>
</comment>
<evidence type="ECO:0000259" key="3">
    <source>
        <dbReference type="Pfam" id="PF00303"/>
    </source>
</evidence>
<gene>
    <name evidence="4" type="ORF">C4520_06945</name>
</gene>
<protein>
    <submittedName>
        <fullName evidence="4">Thymidylate synthase</fullName>
    </submittedName>
</protein>
<keyword evidence="1" id="KW-0489">Methyltransferase</keyword>
<dbReference type="PANTHER" id="PTHR11548">
    <property type="entry name" value="THYMIDYLATE SYNTHASE 1"/>
    <property type="match status" value="1"/>
</dbReference>
<dbReference type="SUPFAM" id="SSF55831">
    <property type="entry name" value="Thymidylate synthase/dCMP hydroxymethylase"/>
    <property type="match status" value="1"/>
</dbReference>
<dbReference type="GO" id="GO:0006231">
    <property type="term" value="P:dTMP biosynthetic process"/>
    <property type="evidence" value="ECO:0007669"/>
    <property type="project" value="TreeGrafter"/>
</dbReference>
<organism evidence="4 5">
    <name type="scientific">Abyssobacteria bacterium (strain SURF_5)</name>
    <dbReference type="NCBI Taxonomy" id="2093360"/>
    <lineage>
        <taxon>Bacteria</taxon>
        <taxon>Pseudomonadati</taxon>
        <taxon>Candidatus Hydrogenedentota</taxon>
        <taxon>Candidatus Abyssobacteria</taxon>
    </lineage>
</organism>
<evidence type="ECO:0000256" key="1">
    <source>
        <dbReference type="ARBA" id="ARBA00022603"/>
    </source>
</evidence>
<dbReference type="InterPro" id="IPR023451">
    <property type="entry name" value="Thymidate_synth/dCMP_Mease_dom"/>
</dbReference>
<evidence type="ECO:0000313" key="5">
    <source>
        <dbReference type="Proteomes" id="UP000265882"/>
    </source>
</evidence>
<dbReference type="AlphaFoldDB" id="A0A3A4P5C1"/>
<reference evidence="4 5" key="1">
    <citation type="journal article" date="2017" name="ISME J.">
        <title>Energy and carbon metabolisms in a deep terrestrial subsurface fluid microbial community.</title>
        <authorList>
            <person name="Momper L."/>
            <person name="Jungbluth S.P."/>
            <person name="Lee M.D."/>
            <person name="Amend J.P."/>
        </authorList>
    </citation>
    <scope>NUCLEOTIDE SEQUENCE [LARGE SCALE GENOMIC DNA]</scope>
    <source>
        <strain evidence="4">SURF_5</strain>
    </source>
</reference>
<dbReference type="Pfam" id="PF00303">
    <property type="entry name" value="Thymidylat_synt"/>
    <property type="match status" value="1"/>
</dbReference>
<keyword evidence="2" id="KW-0808">Transferase</keyword>
<feature type="domain" description="Thymidylate synthase/dCMP hydroxymethylase" evidence="3">
    <location>
        <begin position="104"/>
        <end position="212"/>
    </location>
</feature>
<name>A0A3A4P5C1_ABYX5</name>
<dbReference type="Gene3D" id="3.30.572.10">
    <property type="entry name" value="Thymidylate synthase/dCMP hydroxymethylase domain"/>
    <property type="match status" value="1"/>
</dbReference>
<dbReference type="GO" id="GO:0005829">
    <property type="term" value="C:cytosol"/>
    <property type="evidence" value="ECO:0007669"/>
    <property type="project" value="TreeGrafter"/>
</dbReference>
<dbReference type="GO" id="GO:0004799">
    <property type="term" value="F:thymidylate synthase activity"/>
    <property type="evidence" value="ECO:0007669"/>
    <property type="project" value="TreeGrafter"/>
</dbReference>
<sequence>MEHTFIKAFSLPESWVALVRAILAKGREFRIDSGSYAGQTRRELDFVTIQVERPSHPPIVPTSGMFPPQCTFPPPTSLDYVDNDYVPKYLLSSERQSNETYTYGQRLMQQFADVVAMYKRGHRTNQGTIEIAQPADIKISDPPCLRLIDTRIQDNKLHFFLYFRSWDAWGGYPANMAGLQRVKELMAYEIGVDDGELWACSKGLHLYDIYFSVAEQLRMP</sequence>
<dbReference type="InterPro" id="IPR045097">
    <property type="entry name" value="Thymidate_synth/dCMP_Mease"/>
</dbReference>
<dbReference type="InterPro" id="IPR036926">
    <property type="entry name" value="Thymidate_synth/dCMP_Mease_sf"/>
</dbReference>
<evidence type="ECO:0000256" key="2">
    <source>
        <dbReference type="ARBA" id="ARBA00022679"/>
    </source>
</evidence>
<dbReference type="GO" id="GO:0032259">
    <property type="term" value="P:methylation"/>
    <property type="evidence" value="ECO:0007669"/>
    <property type="project" value="UniProtKB-KW"/>
</dbReference>
<evidence type="ECO:0000313" key="4">
    <source>
        <dbReference type="EMBL" id="RJP23071.1"/>
    </source>
</evidence>
<dbReference type="EMBL" id="QZKU01000051">
    <property type="protein sequence ID" value="RJP23071.1"/>
    <property type="molecule type" value="Genomic_DNA"/>
</dbReference>
<proteinExistence type="predicted"/>
<dbReference type="PANTHER" id="PTHR11548:SF1">
    <property type="entry name" value="THYMIDYLATE SYNTHASE 1"/>
    <property type="match status" value="1"/>
</dbReference>
<accession>A0A3A4P5C1</accession>